<comment type="subcellular location">
    <subcellularLocation>
        <location evidence="1">Nucleus</location>
        <location evidence="1">Nucleolus</location>
    </subcellularLocation>
</comment>
<dbReference type="STRING" id="29172.A0A0D8XBT4"/>
<protein>
    <recommendedName>
        <fullName evidence="9">WD domain, G-beta repeat protein</fullName>
    </recommendedName>
</protein>
<evidence type="ECO:0008006" key="9">
    <source>
        <dbReference type="Google" id="ProtNLM"/>
    </source>
</evidence>
<dbReference type="PANTHER" id="PTHR18359">
    <property type="entry name" value="WD-REPEAT PROTEIN-RELATED"/>
    <property type="match status" value="1"/>
</dbReference>
<dbReference type="SMART" id="SM00320">
    <property type="entry name" value="WD40"/>
    <property type="match status" value="4"/>
</dbReference>
<reference evidence="8" key="2">
    <citation type="journal article" date="2016" name="Sci. Rep.">
        <title>Dictyocaulus viviparus genome, variome and transcriptome elucidate lungworm biology and support future intervention.</title>
        <authorList>
            <person name="McNulty S.N."/>
            <person name="Strube C."/>
            <person name="Rosa B.A."/>
            <person name="Martin J.C."/>
            <person name="Tyagi R."/>
            <person name="Choi Y.J."/>
            <person name="Wang Q."/>
            <person name="Hallsworth Pepin K."/>
            <person name="Zhang X."/>
            <person name="Ozersky P."/>
            <person name="Wilson R.K."/>
            <person name="Sternberg P.W."/>
            <person name="Gasser R.B."/>
            <person name="Mitreva M."/>
        </authorList>
    </citation>
    <scope>NUCLEOTIDE SEQUENCE [LARGE SCALE GENOMIC DNA]</scope>
    <source>
        <strain evidence="8">HannoverDv2000</strain>
    </source>
</reference>
<comment type="similarity">
    <text evidence="6">Belongs to the WD repeat UTP18 family.</text>
</comment>
<dbReference type="InterPro" id="IPR036322">
    <property type="entry name" value="WD40_repeat_dom_sf"/>
</dbReference>
<name>A0A0D8XBT4_DICVI</name>
<evidence type="ECO:0000256" key="2">
    <source>
        <dbReference type="ARBA" id="ARBA00022552"/>
    </source>
</evidence>
<dbReference type="GO" id="GO:0006364">
    <property type="term" value="P:rRNA processing"/>
    <property type="evidence" value="ECO:0007669"/>
    <property type="project" value="UniProtKB-KW"/>
</dbReference>
<dbReference type="InterPro" id="IPR001680">
    <property type="entry name" value="WD40_rpt"/>
</dbReference>
<dbReference type="InterPro" id="IPR015943">
    <property type="entry name" value="WD40/YVTN_repeat-like_dom_sf"/>
</dbReference>
<keyword evidence="2" id="KW-0698">rRNA processing</keyword>
<keyword evidence="8" id="KW-1185">Reference proteome</keyword>
<evidence type="ECO:0000256" key="4">
    <source>
        <dbReference type="ARBA" id="ARBA00022737"/>
    </source>
</evidence>
<evidence type="ECO:0000256" key="3">
    <source>
        <dbReference type="ARBA" id="ARBA00022574"/>
    </source>
</evidence>
<dbReference type="SUPFAM" id="SSF50978">
    <property type="entry name" value="WD40 repeat-like"/>
    <property type="match status" value="1"/>
</dbReference>
<evidence type="ECO:0000313" key="8">
    <source>
        <dbReference type="Proteomes" id="UP000053766"/>
    </source>
</evidence>
<evidence type="ECO:0000313" key="7">
    <source>
        <dbReference type="EMBL" id="KJH41124.1"/>
    </source>
</evidence>
<evidence type="ECO:0000256" key="6">
    <source>
        <dbReference type="ARBA" id="ARBA00025767"/>
    </source>
</evidence>
<accession>A0A0D8XBT4</accession>
<keyword evidence="3" id="KW-0853">WD repeat</keyword>
<dbReference type="Pfam" id="PF00400">
    <property type="entry name" value="WD40"/>
    <property type="match status" value="1"/>
</dbReference>
<dbReference type="PANTHER" id="PTHR18359:SF0">
    <property type="entry name" value="U3 SMALL NUCLEOLAR RNA-ASSOCIATED PROTEIN 18 HOMOLOG"/>
    <property type="match status" value="1"/>
</dbReference>
<organism evidence="7 8">
    <name type="scientific">Dictyocaulus viviparus</name>
    <name type="common">Bovine lungworm</name>
    <dbReference type="NCBI Taxonomy" id="29172"/>
    <lineage>
        <taxon>Eukaryota</taxon>
        <taxon>Metazoa</taxon>
        <taxon>Ecdysozoa</taxon>
        <taxon>Nematoda</taxon>
        <taxon>Chromadorea</taxon>
        <taxon>Rhabditida</taxon>
        <taxon>Rhabditina</taxon>
        <taxon>Rhabditomorpha</taxon>
        <taxon>Strongyloidea</taxon>
        <taxon>Metastrongylidae</taxon>
        <taxon>Dictyocaulus</taxon>
    </lineage>
</organism>
<dbReference type="InterPro" id="IPR045161">
    <property type="entry name" value="Utp18"/>
</dbReference>
<dbReference type="EMBL" id="KN716898">
    <property type="protein sequence ID" value="KJH41124.1"/>
    <property type="molecule type" value="Genomic_DNA"/>
</dbReference>
<dbReference type="OrthoDB" id="1935146at2759"/>
<sequence length="471" mass="52792">MSSSSRKKRKYSVHLKDCRDVIDQHKEQLLAEKLFGKHHDDVEESSDADDGTDQEIHSLWHDEDDVDDLQVPNRKSAVCLRRSTDIDGCVPAYDYQSRLRKVFQRKRGTPKWAKLASRRTSQVQKQDSDEEFQAIFDDMTKSCIRYVDKDPFIVKDLISSSRCPDITIGHHDREKINSVLFHHVRPVILTGGASGKVQLFEISHKSGGGKFLQNVQFSRFPITSMGLMQGGCSLVCGSMRQDYLMKYDLEKGTVAQLQLPKCIPRQNAGRFSLSSDGSLLAMIAHSSQSMDLVRTFSAPAEVTSLQFLPGSCHELWAMTECGEIIIWKVSGTQQVSRDNGAVRGTKIRLSIDGDKVACGSNTGIVNLYDTTEVRNGADPKPRAVVSNLLTSCDSIAFNHDCQLMAFSSSVKKNQVKLFHMASCTVFSNFPQRQEKIPNVECVEFSPHSAYLALGCSNGQLILERLNYFEDY</sequence>
<keyword evidence="5" id="KW-0539">Nucleus</keyword>
<dbReference type="Gene3D" id="2.130.10.10">
    <property type="entry name" value="YVTN repeat-like/Quinoprotein amine dehydrogenase"/>
    <property type="match status" value="1"/>
</dbReference>
<proteinExistence type="inferred from homology"/>
<reference evidence="7 8" key="1">
    <citation type="submission" date="2013-11" db="EMBL/GenBank/DDBJ databases">
        <title>Draft genome of the bovine lungworm Dictyocaulus viviparus.</title>
        <authorList>
            <person name="Mitreva M."/>
        </authorList>
    </citation>
    <scope>NUCLEOTIDE SEQUENCE [LARGE SCALE GENOMIC DNA]</scope>
    <source>
        <strain evidence="7 8">HannoverDv2000</strain>
    </source>
</reference>
<evidence type="ECO:0000256" key="5">
    <source>
        <dbReference type="ARBA" id="ARBA00023242"/>
    </source>
</evidence>
<evidence type="ECO:0000256" key="1">
    <source>
        <dbReference type="ARBA" id="ARBA00004604"/>
    </source>
</evidence>
<dbReference type="GO" id="GO:0032040">
    <property type="term" value="C:small-subunit processome"/>
    <property type="evidence" value="ECO:0007669"/>
    <property type="project" value="TreeGrafter"/>
</dbReference>
<dbReference type="AlphaFoldDB" id="A0A0D8XBT4"/>
<dbReference type="GO" id="GO:0034388">
    <property type="term" value="C:Pwp2p-containing subcomplex of 90S preribosome"/>
    <property type="evidence" value="ECO:0007669"/>
    <property type="project" value="TreeGrafter"/>
</dbReference>
<keyword evidence="4" id="KW-0677">Repeat</keyword>
<dbReference type="Proteomes" id="UP000053766">
    <property type="component" value="Unassembled WGS sequence"/>
</dbReference>
<gene>
    <name evidence="7" type="ORF">DICVIV_12901</name>
</gene>